<dbReference type="STRING" id="1260918.AWC06_06355"/>
<dbReference type="PANTHER" id="PTHR43845:SF1">
    <property type="entry name" value="BLR5969 PROTEIN"/>
    <property type="match status" value="1"/>
</dbReference>
<reference evidence="2 3" key="1">
    <citation type="submission" date="2016-01" db="EMBL/GenBank/DDBJ databases">
        <title>The new phylogeny of the genus Mycobacterium.</title>
        <authorList>
            <person name="Tarcisio F."/>
            <person name="Conor M."/>
            <person name="Antonella G."/>
            <person name="Elisabetta G."/>
            <person name="Giulia F.S."/>
            <person name="Sara T."/>
            <person name="Anna F."/>
            <person name="Clotilde B."/>
            <person name="Roberto B."/>
            <person name="Veronica D.S."/>
            <person name="Fabio R."/>
            <person name="Monica P."/>
            <person name="Olivier J."/>
            <person name="Enrico T."/>
            <person name="Nicola S."/>
        </authorList>
    </citation>
    <scope>NUCLEOTIDE SEQUENCE [LARGE SCALE GENOMIC DNA]</scope>
    <source>
        <strain evidence="2 3">DSM 45731</strain>
    </source>
</reference>
<dbReference type="Proteomes" id="UP000194000">
    <property type="component" value="Unassembled WGS sequence"/>
</dbReference>
<feature type="domain" description="AMP-dependent synthetase/ligase" evidence="1">
    <location>
        <begin position="56"/>
        <end position="247"/>
    </location>
</feature>
<keyword evidence="3" id="KW-1185">Reference proteome</keyword>
<dbReference type="PANTHER" id="PTHR43845">
    <property type="entry name" value="BLR5969 PROTEIN"/>
    <property type="match status" value="1"/>
</dbReference>
<accession>A0A1X1V6N3</accession>
<dbReference type="Gene3D" id="3.40.50.12780">
    <property type="entry name" value="N-terminal domain of ligase-like"/>
    <property type="match status" value="1"/>
</dbReference>
<protein>
    <recommendedName>
        <fullName evidence="1">AMP-dependent synthetase/ligase domain-containing protein</fullName>
    </recommendedName>
</protein>
<evidence type="ECO:0000313" key="2">
    <source>
        <dbReference type="EMBL" id="ORV64679.1"/>
    </source>
</evidence>
<gene>
    <name evidence="2" type="ORF">AWC06_06355</name>
</gene>
<dbReference type="Pfam" id="PF00501">
    <property type="entry name" value="AMP-binding"/>
    <property type="match status" value="1"/>
</dbReference>
<dbReference type="AlphaFoldDB" id="A0A1X1V6N3"/>
<name>A0A1X1V6N3_9MYCO</name>
<dbReference type="SUPFAM" id="SSF56801">
    <property type="entry name" value="Acetyl-CoA synthetase-like"/>
    <property type="match status" value="1"/>
</dbReference>
<evidence type="ECO:0000259" key="1">
    <source>
        <dbReference type="Pfam" id="PF00501"/>
    </source>
</evidence>
<dbReference type="InterPro" id="IPR042099">
    <property type="entry name" value="ANL_N_sf"/>
</dbReference>
<dbReference type="EMBL" id="LQOW01000003">
    <property type="protein sequence ID" value="ORV64679.1"/>
    <property type="molecule type" value="Genomic_DNA"/>
</dbReference>
<organism evidence="2 3">
    <name type="scientific">Mycobacterium fragae</name>
    <dbReference type="NCBI Taxonomy" id="1260918"/>
    <lineage>
        <taxon>Bacteria</taxon>
        <taxon>Bacillati</taxon>
        <taxon>Actinomycetota</taxon>
        <taxon>Actinomycetes</taxon>
        <taxon>Mycobacteriales</taxon>
        <taxon>Mycobacteriaceae</taxon>
        <taxon>Mycobacterium</taxon>
    </lineage>
</organism>
<comment type="caution">
    <text evidence="2">The sequence shown here is derived from an EMBL/GenBank/DDBJ whole genome shotgun (WGS) entry which is preliminary data.</text>
</comment>
<dbReference type="RefSeq" id="WP_169715270.1">
    <property type="nucleotide sequence ID" value="NZ_JACKVI010000009.1"/>
</dbReference>
<proteinExistence type="predicted"/>
<dbReference type="InterPro" id="IPR000873">
    <property type="entry name" value="AMP-dep_synth/lig_dom"/>
</dbReference>
<sequence length="373" mass="40116">MSSADLEKAAAWFAEARGKDGQQAWGGCQFTRKPDLRAELRPYPETGNWLVNLSPSGTTAEPVVSPWSQADRQVADATAREVHRQCPPLDGLQCAVIAPNPHLAVAHSMCRQIELSGGAPVMVRPGDPEAMCRTLSEDGIAAVFTLPLVASRLGEYFHGTRGATPPDIRFVFCGGDVLSPARQDMLEQIWSARVFNMFGCSELFGPLAGPSEHGAPLVWRCAPVAIEVLDQSTLAACGAGERGVVVLTTLWPKASPLLRYWTDDIVDVVETASVTGTFTFHYVGRPPSMLNIGSAQVALRDIDDILLSSGLCSSEWSIRQTVGDISIAAEMPSRSIDAVKRVAKALDEVIGAPVEFVPKEPGSLPRRNPKFTV</sequence>
<evidence type="ECO:0000313" key="3">
    <source>
        <dbReference type="Proteomes" id="UP000194000"/>
    </source>
</evidence>